<sequence>MMRYALYFTPAPDDPLTRAAQLWLGRNAFTGEAAATTLPAGFTAGEFDDLTRAPRRYGFHATLVAPFRLRAGRTEADLSVAADAFARQAAPLAIPGLAITRIGDFFALTPADAAGVSALASAAVDHFDGLRAPLTDAEIARRRPEGLSERQRLYLHRHGYPYVKEEFRFHMTLTGPVEARAAVRVATALHDRFGPLLPCPVQISAVTLFIEPEPGADFIVRSTHRFGAAETRKYA</sequence>
<gene>
    <name evidence="1" type="ORF">ABID37_001484</name>
</gene>
<protein>
    <submittedName>
        <fullName evidence="1">Phosphonate metabolism protein</fullName>
    </submittedName>
</protein>
<dbReference type="NCBIfam" id="TIGR03223">
    <property type="entry name" value="Phn_opern_protn"/>
    <property type="match status" value="1"/>
</dbReference>
<dbReference type="PIRSF" id="PIRSF033328">
    <property type="entry name" value="Phest_Mll4975"/>
    <property type="match status" value="1"/>
</dbReference>
<dbReference type="Pfam" id="PF06299">
    <property type="entry name" value="DUF1045"/>
    <property type="match status" value="1"/>
</dbReference>
<dbReference type="Proteomes" id="UP001549076">
    <property type="component" value="Unassembled WGS sequence"/>
</dbReference>
<reference evidence="1 2" key="1">
    <citation type="submission" date="2024-06" db="EMBL/GenBank/DDBJ databases">
        <title>Genomic Encyclopedia of Type Strains, Phase IV (KMG-IV): sequencing the most valuable type-strain genomes for metagenomic binning, comparative biology and taxonomic classification.</title>
        <authorList>
            <person name="Goeker M."/>
        </authorList>
    </citation>
    <scope>NUCLEOTIDE SEQUENCE [LARGE SCALE GENOMIC DNA]</scope>
    <source>
        <strain evidence="1 2">DSM 27865</strain>
    </source>
</reference>
<comment type="caution">
    <text evidence="1">The sequence shown here is derived from an EMBL/GenBank/DDBJ whole genome shotgun (WGS) entry which is preliminary data.</text>
</comment>
<name>A0ABV2MWW9_9HYPH</name>
<dbReference type="EMBL" id="JBEPML010000004">
    <property type="protein sequence ID" value="MET3791276.1"/>
    <property type="molecule type" value="Genomic_DNA"/>
</dbReference>
<proteinExistence type="predicted"/>
<keyword evidence="2" id="KW-1185">Reference proteome</keyword>
<dbReference type="InterPro" id="IPR009389">
    <property type="entry name" value="DUF1045"/>
</dbReference>
<evidence type="ECO:0000313" key="1">
    <source>
        <dbReference type="EMBL" id="MET3791276.1"/>
    </source>
</evidence>
<accession>A0ABV2MWW9</accession>
<organism evidence="1 2">
    <name type="scientific">Aquamicrobium terrae</name>
    <dbReference type="NCBI Taxonomy" id="1324945"/>
    <lineage>
        <taxon>Bacteria</taxon>
        <taxon>Pseudomonadati</taxon>
        <taxon>Pseudomonadota</taxon>
        <taxon>Alphaproteobacteria</taxon>
        <taxon>Hyphomicrobiales</taxon>
        <taxon>Phyllobacteriaceae</taxon>
        <taxon>Aquamicrobium</taxon>
    </lineage>
</organism>
<evidence type="ECO:0000313" key="2">
    <source>
        <dbReference type="Proteomes" id="UP001549076"/>
    </source>
</evidence>